<name>A0ABV8L2L0_9NOCA</name>
<evidence type="ECO:0000313" key="1">
    <source>
        <dbReference type="EMBL" id="MFC4124963.1"/>
    </source>
</evidence>
<evidence type="ECO:0000313" key="2">
    <source>
        <dbReference type="Proteomes" id="UP001595767"/>
    </source>
</evidence>
<comment type="caution">
    <text evidence="1">The sequence shown here is derived from an EMBL/GenBank/DDBJ whole genome shotgun (WGS) entry which is preliminary data.</text>
</comment>
<proteinExistence type="predicted"/>
<keyword evidence="2" id="KW-1185">Reference proteome</keyword>
<evidence type="ECO:0008006" key="3">
    <source>
        <dbReference type="Google" id="ProtNLM"/>
    </source>
</evidence>
<gene>
    <name evidence="1" type="ORF">ACFOW8_08495</name>
</gene>
<dbReference type="RefSeq" id="WP_378547922.1">
    <property type="nucleotide sequence ID" value="NZ_JBHSBA010000003.1"/>
</dbReference>
<dbReference type="EMBL" id="JBHSBA010000003">
    <property type="protein sequence ID" value="MFC4124963.1"/>
    <property type="molecule type" value="Genomic_DNA"/>
</dbReference>
<sequence>MLEEYKREFREVLDHIQAEAAGALVEREMAQQELMKLMQRAHEGTVRDIEHEALDRRGDVVAELKFPRPTSDQPRLKNLHGWHYRLYAGAPTGRHSDYLVWSLAGRKPDAAKSKAWWSLQDGHIDQAFNRFKQWIISRCGV</sequence>
<dbReference type="Proteomes" id="UP001595767">
    <property type="component" value="Unassembled WGS sequence"/>
</dbReference>
<reference evidence="2" key="1">
    <citation type="journal article" date="2019" name="Int. J. Syst. Evol. Microbiol.">
        <title>The Global Catalogue of Microorganisms (GCM) 10K type strain sequencing project: providing services to taxonomists for standard genome sequencing and annotation.</title>
        <authorList>
            <consortium name="The Broad Institute Genomics Platform"/>
            <consortium name="The Broad Institute Genome Sequencing Center for Infectious Disease"/>
            <person name="Wu L."/>
            <person name="Ma J."/>
        </authorList>
    </citation>
    <scope>NUCLEOTIDE SEQUENCE [LARGE SCALE GENOMIC DNA]</scope>
    <source>
        <strain evidence="2">CGMCC 4.7204</strain>
    </source>
</reference>
<organism evidence="1 2">
    <name type="scientific">Nocardia rhizosphaerae</name>
    <dbReference type="NCBI Taxonomy" id="1691571"/>
    <lineage>
        <taxon>Bacteria</taxon>
        <taxon>Bacillati</taxon>
        <taxon>Actinomycetota</taxon>
        <taxon>Actinomycetes</taxon>
        <taxon>Mycobacteriales</taxon>
        <taxon>Nocardiaceae</taxon>
        <taxon>Nocardia</taxon>
    </lineage>
</organism>
<accession>A0ABV8L2L0</accession>
<protein>
    <recommendedName>
        <fullName evidence="3">HK97 gp10 family phage protein</fullName>
    </recommendedName>
</protein>